<dbReference type="EMBL" id="MHSS01000002">
    <property type="protein sequence ID" value="OHA48842.1"/>
    <property type="molecule type" value="Genomic_DNA"/>
</dbReference>
<dbReference type="AlphaFoldDB" id="A0A1G2PMK8"/>
<organism evidence="2 3">
    <name type="scientific">Candidatus Terrybacteria bacterium RIFCSPHIGHO2_01_FULL_48_17</name>
    <dbReference type="NCBI Taxonomy" id="1802362"/>
    <lineage>
        <taxon>Bacteria</taxon>
        <taxon>Candidatus Terryibacteriota</taxon>
    </lineage>
</organism>
<dbReference type="Proteomes" id="UP000177629">
    <property type="component" value="Unassembled WGS sequence"/>
</dbReference>
<name>A0A1G2PMK8_9BACT</name>
<dbReference type="STRING" id="1802362.A2806_04055"/>
<proteinExistence type="predicted"/>
<protein>
    <recommendedName>
        <fullName evidence="1">NadR/Ttd14 AAA domain-containing protein</fullName>
    </recommendedName>
</protein>
<evidence type="ECO:0000259" key="1">
    <source>
        <dbReference type="Pfam" id="PF13521"/>
    </source>
</evidence>
<sequence length="216" mass="24983">MGDVQVKIAVPGGPGSGKSTLVKLLSVALGDERRVGRVIASEAPVEYARTFIDRRAKRELVKGKMVPGRPLNVYDQVLLYLGQKRREEDLADYPILITDSPTFFPYVYFEEVEKLEGIIGDFTRDLIRRFLEQHAYQDAHNYDLILFAPPNIPFRTDPTRWQQDFKQRKRTSDRIEAFLMLNNVSYVRLRARSRQGRVREALKHIIPLLENELAPK</sequence>
<reference evidence="2 3" key="1">
    <citation type="journal article" date="2016" name="Nat. Commun.">
        <title>Thousands of microbial genomes shed light on interconnected biogeochemical processes in an aquifer system.</title>
        <authorList>
            <person name="Anantharaman K."/>
            <person name="Brown C.T."/>
            <person name="Hug L.A."/>
            <person name="Sharon I."/>
            <person name="Castelle C.J."/>
            <person name="Probst A.J."/>
            <person name="Thomas B.C."/>
            <person name="Singh A."/>
            <person name="Wilkins M.J."/>
            <person name="Karaoz U."/>
            <person name="Brodie E.L."/>
            <person name="Williams K.H."/>
            <person name="Hubbard S.S."/>
            <person name="Banfield J.F."/>
        </authorList>
    </citation>
    <scope>NUCLEOTIDE SEQUENCE [LARGE SCALE GENOMIC DNA]</scope>
</reference>
<feature type="domain" description="NadR/Ttd14 AAA" evidence="1">
    <location>
        <begin position="7"/>
        <end position="193"/>
    </location>
</feature>
<dbReference type="InterPro" id="IPR038727">
    <property type="entry name" value="NadR/Ttd14_AAA_dom"/>
</dbReference>
<evidence type="ECO:0000313" key="3">
    <source>
        <dbReference type="Proteomes" id="UP000177629"/>
    </source>
</evidence>
<dbReference type="InterPro" id="IPR027417">
    <property type="entry name" value="P-loop_NTPase"/>
</dbReference>
<evidence type="ECO:0000313" key="2">
    <source>
        <dbReference type="EMBL" id="OHA48842.1"/>
    </source>
</evidence>
<accession>A0A1G2PMK8</accession>
<dbReference type="Gene3D" id="3.40.50.300">
    <property type="entry name" value="P-loop containing nucleotide triphosphate hydrolases"/>
    <property type="match status" value="1"/>
</dbReference>
<dbReference type="Pfam" id="PF13521">
    <property type="entry name" value="AAA_28"/>
    <property type="match status" value="1"/>
</dbReference>
<gene>
    <name evidence="2" type="ORF">A2806_04055</name>
</gene>
<comment type="caution">
    <text evidence="2">The sequence shown here is derived from an EMBL/GenBank/DDBJ whole genome shotgun (WGS) entry which is preliminary data.</text>
</comment>
<dbReference type="SUPFAM" id="SSF52540">
    <property type="entry name" value="P-loop containing nucleoside triphosphate hydrolases"/>
    <property type="match status" value="1"/>
</dbReference>